<organism evidence="2 3">
    <name type="scientific">Tissierella pigra</name>
    <dbReference type="NCBI Taxonomy" id="2607614"/>
    <lineage>
        <taxon>Bacteria</taxon>
        <taxon>Bacillati</taxon>
        <taxon>Bacillota</taxon>
        <taxon>Tissierellia</taxon>
        <taxon>Tissierellales</taxon>
        <taxon>Tissierellaceae</taxon>
        <taxon>Tissierella</taxon>
    </lineage>
</organism>
<feature type="transmembrane region" description="Helical" evidence="1">
    <location>
        <begin position="12"/>
        <end position="35"/>
    </location>
</feature>
<name>A0A6N7Y5H0_9FIRM</name>
<evidence type="ECO:0000313" key="3">
    <source>
        <dbReference type="Proteomes" id="UP000469523"/>
    </source>
</evidence>
<feature type="transmembrane region" description="Helical" evidence="1">
    <location>
        <begin position="347"/>
        <end position="366"/>
    </location>
</feature>
<accession>A0A6N7Y5H0</accession>
<keyword evidence="3" id="KW-1185">Reference proteome</keyword>
<keyword evidence="1" id="KW-0472">Membrane</keyword>
<sequence>MRDFLFEIKKVFIYQKGAWFILLLVLLKILSLIILDNGSDIRLEADKEDYLFYLEQVKGALTEETQSFLRDESGKIASAKVKLENLYSDYYDGVIYNQVMPEEELDSLSKPFEEQIEKEKGFQLIYDQYMYIRENPDNRYFLYTNGWNALLAHERLDLPMFFLLLLLIAPMFCNEYESKMDIILLSSKKGRVTLVLKKILLAFGMVTLLSLLFSLVEYTYFNFRYGLSDGDYPIQSLEYFHSSLKNMSLLGAFIRVSGYKLFGYLCFSVLIMFVSICTKKTILTLFISTSAILLPYFGLTAQWIQYLLPLPLGFMLGSGFFRGDKITDSVDAIEPKVEFRAINDTEFKIIAILLIFIVLTMILVMIKKYINFQPIRREVQFTKREAGEKQ</sequence>
<feature type="transmembrane region" description="Helical" evidence="1">
    <location>
        <begin position="282"/>
        <end position="304"/>
    </location>
</feature>
<evidence type="ECO:0000256" key="1">
    <source>
        <dbReference type="SAM" id="Phobius"/>
    </source>
</evidence>
<comment type="caution">
    <text evidence="2">The sequence shown here is derived from an EMBL/GenBank/DDBJ whole genome shotgun (WGS) entry which is preliminary data.</text>
</comment>
<keyword evidence="1" id="KW-1133">Transmembrane helix</keyword>
<feature type="transmembrane region" description="Helical" evidence="1">
    <location>
        <begin position="199"/>
        <end position="221"/>
    </location>
</feature>
<evidence type="ECO:0000313" key="2">
    <source>
        <dbReference type="EMBL" id="MSU03290.1"/>
    </source>
</evidence>
<protein>
    <submittedName>
        <fullName evidence="2">Uncharacterized protein</fullName>
    </submittedName>
</protein>
<dbReference type="EMBL" id="VUNQ01000063">
    <property type="protein sequence ID" value="MSU03290.1"/>
    <property type="molecule type" value="Genomic_DNA"/>
</dbReference>
<reference evidence="2 3" key="1">
    <citation type="submission" date="2019-09" db="EMBL/GenBank/DDBJ databases">
        <title>In-depth cultivation of the pig gut microbiome towards novel bacterial diversity and tailored functional studies.</title>
        <authorList>
            <person name="Wylensek D."/>
            <person name="Hitch T.C.A."/>
            <person name="Clavel T."/>
        </authorList>
    </citation>
    <scope>NUCLEOTIDE SEQUENCE [LARGE SCALE GENOMIC DNA]</scope>
    <source>
        <strain evidence="2 3">WCA3-693-APC-4?</strain>
    </source>
</reference>
<dbReference type="RefSeq" id="WP_154442852.1">
    <property type="nucleotide sequence ID" value="NZ_JAHLPJ010000001.1"/>
</dbReference>
<proteinExistence type="predicted"/>
<feature type="transmembrane region" description="Helical" evidence="1">
    <location>
        <begin position="252"/>
        <end position="275"/>
    </location>
</feature>
<keyword evidence="1" id="KW-0812">Transmembrane</keyword>
<feature type="transmembrane region" description="Helical" evidence="1">
    <location>
        <begin position="158"/>
        <end position="178"/>
    </location>
</feature>
<dbReference type="Proteomes" id="UP000469523">
    <property type="component" value="Unassembled WGS sequence"/>
</dbReference>
<dbReference type="AlphaFoldDB" id="A0A6N7Y5H0"/>
<gene>
    <name evidence="2" type="ORF">FYJ83_17665</name>
</gene>